<dbReference type="PANTHER" id="PTHR11728:SF1">
    <property type="entry name" value="GLYCEROL-3-PHOSPHATE DEHYDROGENASE [NAD(+)] 2, CHLOROPLASTIC"/>
    <property type="match status" value="1"/>
</dbReference>
<dbReference type="NCBIfam" id="NF000940">
    <property type="entry name" value="PRK00094.1-2"/>
    <property type="match status" value="1"/>
</dbReference>
<comment type="catalytic activity">
    <reaction evidence="4 11">
        <text>sn-glycerol 3-phosphate + NAD(+) = dihydroxyacetone phosphate + NADH + H(+)</text>
        <dbReference type="Rhea" id="RHEA:11092"/>
        <dbReference type="ChEBI" id="CHEBI:15378"/>
        <dbReference type="ChEBI" id="CHEBI:57540"/>
        <dbReference type="ChEBI" id="CHEBI:57597"/>
        <dbReference type="ChEBI" id="CHEBI:57642"/>
        <dbReference type="ChEBI" id="CHEBI:57945"/>
        <dbReference type="EC" id="1.1.1.8"/>
    </reaction>
</comment>
<comment type="caution">
    <text evidence="14">The sequence shown here is derived from an EMBL/GenBank/DDBJ whole genome shotgun (WGS) entry which is preliminary data.</text>
</comment>
<dbReference type="InterPro" id="IPR013328">
    <property type="entry name" value="6PGD_dom2"/>
</dbReference>
<evidence type="ECO:0000313" key="14">
    <source>
        <dbReference type="EMBL" id="CAI8005815.1"/>
    </source>
</evidence>
<gene>
    <name evidence="14" type="ORF">GBAR_LOCUS4414</name>
</gene>
<keyword evidence="2 10" id="KW-0560">Oxidoreductase</keyword>
<dbReference type="Pfam" id="PF01210">
    <property type="entry name" value="NAD_Gly3P_dh_N"/>
    <property type="match status" value="1"/>
</dbReference>
<evidence type="ECO:0000256" key="8">
    <source>
        <dbReference type="PIRSR" id="PIRSR000114-2"/>
    </source>
</evidence>
<evidence type="ECO:0000259" key="13">
    <source>
        <dbReference type="Pfam" id="PF07479"/>
    </source>
</evidence>
<dbReference type="InterPro" id="IPR011128">
    <property type="entry name" value="G3P_DH_NAD-dep_N"/>
</dbReference>
<feature type="active site" description="Proton acceptor" evidence="7">
    <location>
        <position position="193"/>
    </location>
</feature>
<dbReference type="Pfam" id="PF07479">
    <property type="entry name" value="NAD_Gly3P_dh_C"/>
    <property type="match status" value="1"/>
</dbReference>
<dbReference type="InterPro" id="IPR006168">
    <property type="entry name" value="G3P_DH_NAD-dep"/>
</dbReference>
<evidence type="ECO:0000256" key="1">
    <source>
        <dbReference type="ARBA" id="ARBA00011009"/>
    </source>
</evidence>
<evidence type="ECO:0000256" key="3">
    <source>
        <dbReference type="ARBA" id="ARBA00023027"/>
    </source>
</evidence>
<dbReference type="InterPro" id="IPR036291">
    <property type="entry name" value="NAD(P)-bd_dom_sf"/>
</dbReference>
<evidence type="ECO:0000256" key="11">
    <source>
        <dbReference type="RuleBase" id="RU361243"/>
    </source>
</evidence>
<evidence type="ECO:0000259" key="12">
    <source>
        <dbReference type="Pfam" id="PF01210"/>
    </source>
</evidence>
<dbReference type="GO" id="GO:0020015">
    <property type="term" value="C:glycosome"/>
    <property type="evidence" value="ECO:0007669"/>
    <property type="project" value="UniProtKB-SubCell"/>
</dbReference>
<dbReference type="GO" id="GO:0005975">
    <property type="term" value="P:carbohydrate metabolic process"/>
    <property type="evidence" value="ECO:0007669"/>
    <property type="project" value="InterPro"/>
</dbReference>
<feature type="domain" description="Glycerol-3-phosphate dehydrogenase NAD-dependent C-terminal" evidence="13">
    <location>
        <begin position="182"/>
        <end position="321"/>
    </location>
</feature>
<dbReference type="EMBL" id="CASHTH010000636">
    <property type="protein sequence ID" value="CAI8005815.1"/>
    <property type="molecule type" value="Genomic_DNA"/>
</dbReference>
<dbReference type="Proteomes" id="UP001174909">
    <property type="component" value="Unassembled WGS sequence"/>
</dbReference>
<keyword evidence="15" id="KW-1185">Reference proteome</keyword>
<evidence type="ECO:0000256" key="6">
    <source>
        <dbReference type="ARBA" id="ARBA00084116"/>
    </source>
</evidence>
<feature type="binding site" evidence="8">
    <location>
        <begin position="257"/>
        <end position="258"/>
    </location>
    <ligand>
        <name>substrate</name>
    </ligand>
</feature>
<dbReference type="PANTHER" id="PTHR11728">
    <property type="entry name" value="GLYCEROL-3-PHOSPHATE DEHYDROGENASE"/>
    <property type="match status" value="1"/>
</dbReference>
<keyword evidence="6" id="KW-0327">Glycosome</keyword>
<reference evidence="14" key="1">
    <citation type="submission" date="2023-03" db="EMBL/GenBank/DDBJ databases">
        <authorList>
            <person name="Steffen K."/>
            <person name="Cardenas P."/>
        </authorList>
    </citation>
    <scope>NUCLEOTIDE SEQUENCE</scope>
</reference>
<dbReference type="Gene3D" id="1.10.1040.10">
    <property type="entry name" value="N-(1-d-carboxylethyl)-l-norvaline Dehydrogenase, domain 2"/>
    <property type="match status" value="1"/>
</dbReference>
<dbReference type="GO" id="GO:0005829">
    <property type="term" value="C:cytosol"/>
    <property type="evidence" value="ECO:0007669"/>
    <property type="project" value="TreeGrafter"/>
</dbReference>
<dbReference type="PRINTS" id="PR00077">
    <property type="entry name" value="GPDHDRGNASE"/>
</dbReference>
<dbReference type="InterPro" id="IPR006109">
    <property type="entry name" value="G3P_DH_NAD-dep_C"/>
</dbReference>
<dbReference type="SUPFAM" id="SSF51735">
    <property type="entry name" value="NAD(P)-binding Rossmann-fold domains"/>
    <property type="match status" value="1"/>
</dbReference>
<dbReference type="InterPro" id="IPR008927">
    <property type="entry name" value="6-PGluconate_DH-like_C_sf"/>
</dbReference>
<evidence type="ECO:0000256" key="5">
    <source>
        <dbReference type="ARBA" id="ARBA00060503"/>
    </source>
</evidence>
<dbReference type="FunFam" id="1.10.1040.10:FF:000001">
    <property type="entry name" value="Glycerol-3-phosphate dehydrogenase [NAD(P)+]"/>
    <property type="match status" value="1"/>
</dbReference>
<dbReference type="GO" id="GO:0046168">
    <property type="term" value="P:glycerol-3-phosphate catabolic process"/>
    <property type="evidence" value="ECO:0007669"/>
    <property type="project" value="UniProtKB-UniRule"/>
</dbReference>
<evidence type="ECO:0000256" key="2">
    <source>
        <dbReference type="ARBA" id="ARBA00023002"/>
    </source>
</evidence>
<sequence>LQSPVAVVGATTWGTTLAVLAARDGAPVRLLCRTSDEADALRRAGEHSRRLPGVPFPETLSVEHGPAKALSDTNLVIVAVPSDRFRQNVGRIAKYVPKEAVILSVTKGLELPAGLRMSEVWSQEMPQHPPGRFSVLSGPNLAGEVIAGKPAVTVVAASAETSRSLVQEALMSPAFRIYTSDDVVGVEMGGALKNIIALAAGIADGMEVGDNAKAALVTRGLNEIGRLGIAAGAQLMTFAGLAGLGDVMATCSSPLSRNRRVGEELARGRQLPDILTDMGAVAEGINTTVAALEIAERLDVDMPITRLMSQVLFEGLPAAECIPTLMERPPRSEW</sequence>
<feature type="binding site" evidence="9">
    <location>
        <position position="142"/>
    </location>
    <ligand>
        <name>NAD(+)</name>
        <dbReference type="ChEBI" id="CHEBI:57540"/>
    </ligand>
</feature>
<dbReference type="NCBIfam" id="NF000942">
    <property type="entry name" value="PRK00094.1-4"/>
    <property type="match status" value="1"/>
</dbReference>
<dbReference type="GO" id="GO:0051287">
    <property type="term" value="F:NAD binding"/>
    <property type="evidence" value="ECO:0007669"/>
    <property type="project" value="UniProtKB-UniRule"/>
</dbReference>
<dbReference type="PIRSF" id="PIRSF000114">
    <property type="entry name" value="Glycerol-3-P_dh"/>
    <property type="match status" value="1"/>
</dbReference>
<proteinExistence type="inferred from homology"/>
<accession>A0AA35W8I4</accession>
<feature type="non-terminal residue" evidence="14">
    <location>
        <position position="1"/>
    </location>
</feature>
<evidence type="ECO:0000256" key="4">
    <source>
        <dbReference type="ARBA" id="ARBA00048683"/>
    </source>
</evidence>
<dbReference type="EC" id="1.1.1.8" evidence="11"/>
<evidence type="ECO:0000256" key="7">
    <source>
        <dbReference type="PIRSR" id="PIRSR000114-1"/>
    </source>
</evidence>
<organism evidence="14 15">
    <name type="scientific">Geodia barretti</name>
    <name type="common">Barrett's horny sponge</name>
    <dbReference type="NCBI Taxonomy" id="519541"/>
    <lineage>
        <taxon>Eukaryota</taxon>
        <taxon>Metazoa</taxon>
        <taxon>Porifera</taxon>
        <taxon>Demospongiae</taxon>
        <taxon>Heteroscleromorpha</taxon>
        <taxon>Tetractinellida</taxon>
        <taxon>Astrophorina</taxon>
        <taxon>Geodiidae</taxon>
        <taxon>Geodia</taxon>
    </lineage>
</organism>
<evidence type="ECO:0000256" key="9">
    <source>
        <dbReference type="PIRSR" id="PIRSR000114-3"/>
    </source>
</evidence>
<dbReference type="AlphaFoldDB" id="A0AA35W8I4"/>
<keyword evidence="3 9" id="KW-0520">NAD</keyword>
<dbReference type="GO" id="GO:0141152">
    <property type="term" value="F:glycerol-3-phosphate dehydrogenase (NAD+) activity"/>
    <property type="evidence" value="ECO:0007669"/>
    <property type="project" value="UniProtKB-UniRule"/>
</dbReference>
<feature type="binding site" evidence="8">
    <location>
        <position position="107"/>
    </location>
    <ligand>
        <name>substrate</name>
    </ligand>
</feature>
<dbReference type="Gene3D" id="3.40.50.720">
    <property type="entry name" value="NAD(P)-binding Rossmann-like Domain"/>
    <property type="match status" value="1"/>
</dbReference>
<dbReference type="SUPFAM" id="SSF48179">
    <property type="entry name" value="6-phosphogluconate dehydrogenase C-terminal domain-like"/>
    <property type="match status" value="1"/>
</dbReference>
<evidence type="ECO:0000256" key="10">
    <source>
        <dbReference type="RuleBase" id="RU000437"/>
    </source>
</evidence>
<name>A0AA35W8I4_GEOBA</name>
<feature type="domain" description="Glycerol-3-phosphate dehydrogenase NAD-dependent N-terminal" evidence="12">
    <location>
        <begin position="5"/>
        <end position="160"/>
    </location>
</feature>
<feature type="binding site" evidence="9">
    <location>
        <position position="257"/>
    </location>
    <ligand>
        <name>NAD(+)</name>
        <dbReference type="ChEBI" id="CHEBI:57540"/>
    </ligand>
</feature>
<protein>
    <recommendedName>
        <fullName evidence="11">Glycerol-3-phosphate dehydrogenase [NAD(+)]</fullName>
        <ecNumber evidence="11">1.1.1.8</ecNumber>
    </recommendedName>
</protein>
<comment type="subcellular location">
    <subcellularLocation>
        <location evidence="5">Glycosome</location>
    </subcellularLocation>
</comment>
<comment type="similarity">
    <text evidence="1 10">Belongs to the NAD-dependent glycerol-3-phosphate dehydrogenase family.</text>
</comment>
<evidence type="ECO:0000313" key="15">
    <source>
        <dbReference type="Proteomes" id="UP001174909"/>
    </source>
</evidence>
<dbReference type="PROSITE" id="PS00957">
    <property type="entry name" value="NAD_G3PDH"/>
    <property type="match status" value="1"/>
</dbReference>
<dbReference type="HAMAP" id="MF_00394">
    <property type="entry name" value="NAD_Glyc3P_dehydrog"/>
    <property type="match status" value="1"/>
</dbReference>
<dbReference type="FunFam" id="3.40.50.720:FF:000019">
    <property type="entry name" value="Glycerol-3-phosphate dehydrogenase [NAD(P)+]"/>
    <property type="match status" value="1"/>
</dbReference>